<protein>
    <submittedName>
        <fullName evidence="1">Uncharacterized protein</fullName>
    </submittedName>
</protein>
<dbReference type="OrthoDB" id="10553562at2759"/>
<evidence type="ECO:0000313" key="2">
    <source>
        <dbReference type="Proteomes" id="UP000271889"/>
    </source>
</evidence>
<dbReference type="EMBL" id="UYRV01104317">
    <property type="protein sequence ID" value="VDN19240.1"/>
    <property type="molecule type" value="Genomic_DNA"/>
</dbReference>
<dbReference type="Proteomes" id="UP000271889">
    <property type="component" value="Unassembled WGS sequence"/>
</dbReference>
<sequence length="155" mass="17703">MKEVGLQIMDTLFSFQGVLLQNTNFQAVSAHVSKFLRDLLPFYFQSPKDRIRFWTPRWLNNSFHIKICSVPGAPFCLVYTAHGIIAVSDRRVFSYTENGLVQQQFDFSSQHEKEGAWEEGNTLDISNLYVCSALAWKADGSAVYCVSFSLFKRGE</sequence>
<evidence type="ECO:0000313" key="1">
    <source>
        <dbReference type="EMBL" id="VDN19240.1"/>
    </source>
</evidence>
<accession>A0A3P7M0L2</accession>
<organism evidence="1 2">
    <name type="scientific">Cylicostephanus goldi</name>
    <name type="common">Nematode worm</name>
    <dbReference type="NCBI Taxonomy" id="71465"/>
    <lineage>
        <taxon>Eukaryota</taxon>
        <taxon>Metazoa</taxon>
        <taxon>Ecdysozoa</taxon>
        <taxon>Nematoda</taxon>
        <taxon>Chromadorea</taxon>
        <taxon>Rhabditida</taxon>
        <taxon>Rhabditina</taxon>
        <taxon>Rhabditomorpha</taxon>
        <taxon>Strongyloidea</taxon>
        <taxon>Strongylidae</taxon>
        <taxon>Cylicostephanus</taxon>
    </lineage>
</organism>
<reference evidence="1 2" key="1">
    <citation type="submission" date="2018-11" db="EMBL/GenBank/DDBJ databases">
        <authorList>
            <consortium name="Pathogen Informatics"/>
        </authorList>
    </citation>
    <scope>NUCLEOTIDE SEQUENCE [LARGE SCALE GENOMIC DNA]</scope>
</reference>
<keyword evidence="2" id="KW-1185">Reference proteome</keyword>
<dbReference type="AlphaFoldDB" id="A0A3P7M0L2"/>
<proteinExistence type="predicted"/>
<name>A0A3P7M0L2_CYLGO</name>
<gene>
    <name evidence="1" type="ORF">CGOC_LOCUS8509</name>
</gene>